<reference evidence="1 2" key="1">
    <citation type="journal article" date="2023" name="Arcadia Sci">
        <title>De novo assembly of a long-read Amblyomma americanum tick genome.</title>
        <authorList>
            <person name="Chou S."/>
            <person name="Poskanzer K.E."/>
            <person name="Rollins M."/>
            <person name="Thuy-Boun P.S."/>
        </authorList>
    </citation>
    <scope>NUCLEOTIDE SEQUENCE [LARGE SCALE GENOMIC DNA]</scope>
    <source>
        <strain evidence="1">F_SG_1</strain>
        <tissue evidence="1">Salivary glands</tissue>
    </source>
</reference>
<accession>A0AAQ4F937</accession>
<protein>
    <submittedName>
        <fullName evidence="1">Uncharacterized protein</fullName>
    </submittedName>
</protein>
<sequence length="85" mass="9645">IWKTSRQYKTSNRENGTLITKDKEHCYSYCTTLSYNGGVIPTNEESVCYCYELFSPVDGFKGLLAAYAQKSEGLNLHEYAEKVST</sequence>
<feature type="non-terminal residue" evidence="1">
    <location>
        <position position="1"/>
    </location>
</feature>
<dbReference type="Proteomes" id="UP001321473">
    <property type="component" value="Unassembled WGS sequence"/>
</dbReference>
<organism evidence="1 2">
    <name type="scientific">Amblyomma americanum</name>
    <name type="common">Lone star tick</name>
    <dbReference type="NCBI Taxonomy" id="6943"/>
    <lineage>
        <taxon>Eukaryota</taxon>
        <taxon>Metazoa</taxon>
        <taxon>Ecdysozoa</taxon>
        <taxon>Arthropoda</taxon>
        <taxon>Chelicerata</taxon>
        <taxon>Arachnida</taxon>
        <taxon>Acari</taxon>
        <taxon>Parasitiformes</taxon>
        <taxon>Ixodida</taxon>
        <taxon>Ixodoidea</taxon>
        <taxon>Ixodidae</taxon>
        <taxon>Amblyomminae</taxon>
        <taxon>Amblyomma</taxon>
    </lineage>
</organism>
<evidence type="ECO:0000313" key="1">
    <source>
        <dbReference type="EMBL" id="KAK8783714.1"/>
    </source>
</evidence>
<dbReference type="EMBL" id="JARKHS020005262">
    <property type="protein sequence ID" value="KAK8783714.1"/>
    <property type="molecule type" value="Genomic_DNA"/>
</dbReference>
<dbReference type="AlphaFoldDB" id="A0AAQ4F937"/>
<keyword evidence="2" id="KW-1185">Reference proteome</keyword>
<evidence type="ECO:0000313" key="2">
    <source>
        <dbReference type="Proteomes" id="UP001321473"/>
    </source>
</evidence>
<name>A0AAQ4F937_AMBAM</name>
<comment type="caution">
    <text evidence="1">The sequence shown here is derived from an EMBL/GenBank/DDBJ whole genome shotgun (WGS) entry which is preliminary data.</text>
</comment>
<gene>
    <name evidence="1" type="ORF">V5799_009920</name>
</gene>
<proteinExistence type="predicted"/>